<name>A0ABQ5KWW6_9EUKA</name>
<organism evidence="2 3">
    <name type="scientific">Aduncisulcus paluster</name>
    <dbReference type="NCBI Taxonomy" id="2918883"/>
    <lineage>
        <taxon>Eukaryota</taxon>
        <taxon>Metamonada</taxon>
        <taxon>Carpediemonas-like organisms</taxon>
        <taxon>Aduncisulcus</taxon>
    </lineage>
</organism>
<evidence type="ECO:0000313" key="2">
    <source>
        <dbReference type="EMBL" id="GKT35949.1"/>
    </source>
</evidence>
<reference evidence="2" key="1">
    <citation type="submission" date="2022-03" db="EMBL/GenBank/DDBJ databases">
        <title>Draft genome sequence of Aduncisulcus paluster, a free-living microaerophilic Fornicata.</title>
        <authorList>
            <person name="Yuyama I."/>
            <person name="Kume K."/>
            <person name="Tamura T."/>
            <person name="Inagaki Y."/>
            <person name="Hashimoto T."/>
        </authorList>
    </citation>
    <scope>NUCLEOTIDE SEQUENCE</scope>
    <source>
        <strain evidence="2">NY0171</strain>
    </source>
</reference>
<proteinExistence type="predicted"/>
<gene>
    <name evidence="2" type="ORF">ADUPG1_003081</name>
</gene>
<evidence type="ECO:0000256" key="1">
    <source>
        <dbReference type="SAM" id="MobiDB-lite"/>
    </source>
</evidence>
<dbReference type="EMBL" id="BQXS01003964">
    <property type="protein sequence ID" value="GKT35949.1"/>
    <property type="molecule type" value="Genomic_DNA"/>
</dbReference>
<dbReference type="Proteomes" id="UP001057375">
    <property type="component" value="Unassembled WGS sequence"/>
</dbReference>
<keyword evidence="3" id="KW-1185">Reference proteome</keyword>
<sequence length="74" mass="8613">HGVNGDQQRTKCDTGILWPNCAKHDKAKRGNKQTRGKQPRGVKQYFNREGRNRETDKRENQSFDSSHKAVITFR</sequence>
<accession>A0ABQ5KWW6</accession>
<comment type="caution">
    <text evidence="2">The sequence shown here is derived from an EMBL/GenBank/DDBJ whole genome shotgun (WGS) entry which is preliminary data.</text>
</comment>
<feature type="non-terminal residue" evidence="2">
    <location>
        <position position="1"/>
    </location>
</feature>
<feature type="region of interest" description="Disordered" evidence="1">
    <location>
        <begin position="23"/>
        <end position="74"/>
    </location>
</feature>
<feature type="compositionally biased region" description="Basic residues" evidence="1">
    <location>
        <begin position="25"/>
        <end position="40"/>
    </location>
</feature>
<protein>
    <submittedName>
        <fullName evidence="2">Uncharacterized protein</fullName>
    </submittedName>
</protein>
<feature type="compositionally biased region" description="Basic and acidic residues" evidence="1">
    <location>
        <begin position="46"/>
        <end position="67"/>
    </location>
</feature>
<evidence type="ECO:0000313" key="3">
    <source>
        <dbReference type="Proteomes" id="UP001057375"/>
    </source>
</evidence>